<keyword evidence="11 14" id="KW-0378">Hydrolase</keyword>
<evidence type="ECO:0000256" key="6">
    <source>
        <dbReference type="ARBA" id="ARBA00012646"/>
    </source>
</evidence>
<evidence type="ECO:0000256" key="1">
    <source>
        <dbReference type="ARBA" id="ARBA00000032"/>
    </source>
</evidence>
<dbReference type="STRING" id="45658.VSVS12_01096"/>
<dbReference type="SUPFAM" id="SSF56784">
    <property type="entry name" value="HAD-like"/>
    <property type="match status" value="1"/>
</dbReference>
<protein>
    <recommendedName>
        <fullName evidence="7">Class B acid phosphatase</fullName>
        <ecNumber evidence="6">3.1.3.2</ecNumber>
    </recommendedName>
</protein>
<comment type="similarity">
    <text evidence="4">Belongs to the class B bacterial acid phosphatase family.</text>
</comment>
<evidence type="ECO:0000256" key="13">
    <source>
        <dbReference type="SAM" id="SignalP"/>
    </source>
</evidence>
<dbReference type="GO" id="GO:0003993">
    <property type="term" value="F:acid phosphatase activity"/>
    <property type="evidence" value="ECO:0007669"/>
    <property type="project" value="UniProtKB-EC"/>
</dbReference>
<dbReference type="GO" id="GO:0030288">
    <property type="term" value="C:outer membrane-bounded periplasmic space"/>
    <property type="evidence" value="ECO:0007669"/>
    <property type="project" value="InterPro"/>
</dbReference>
<name>A0A1C7FCG2_9VIBR</name>
<evidence type="ECO:0000313" key="14">
    <source>
        <dbReference type="EMBL" id="ANU37034.1"/>
    </source>
</evidence>
<proteinExistence type="inferred from homology"/>
<evidence type="ECO:0000256" key="11">
    <source>
        <dbReference type="ARBA" id="ARBA00022801"/>
    </source>
</evidence>
<evidence type="ECO:0000256" key="3">
    <source>
        <dbReference type="ARBA" id="ARBA00004418"/>
    </source>
</evidence>
<dbReference type="RefSeq" id="WP_065545563.1">
    <property type="nucleotide sequence ID" value="NZ_CP016414.1"/>
</dbReference>
<dbReference type="Gene3D" id="3.40.50.1000">
    <property type="entry name" value="HAD superfamily/HAD-like"/>
    <property type="match status" value="1"/>
</dbReference>
<accession>A0A1C7FCG2</accession>
<evidence type="ECO:0000256" key="8">
    <source>
        <dbReference type="ARBA" id="ARBA00022723"/>
    </source>
</evidence>
<dbReference type="PATRIC" id="fig|45658.7.peg.1901"/>
<comment type="cofactor">
    <cofactor evidence="2">
        <name>Mg(2+)</name>
        <dbReference type="ChEBI" id="CHEBI:18420"/>
    </cofactor>
</comment>
<dbReference type="GeneID" id="96873104"/>
<dbReference type="InterPro" id="IPR036412">
    <property type="entry name" value="HAD-like_sf"/>
</dbReference>
<reference evidence="14 15" key="1">
    <citation type="submission" date="2016-07" db="EMBL/GenBank/DDBJ databases">
        <title>Genome sequencing of Vibrio scophthalmi strain VS-05, an isolated from Paralichthys olivaceus.</title>
        <authorList>
            <person name="Han H.-J."/>
        </authorList>
    </citation>
    <scope>NUCLEOTIDE SEQUENCE [LARGE SCALE GENOMIC DNA]</scope>
    <source>
        <strain evidence="14 15">VS-05</strain>
    </source>
</reference>
<evidence type="ECO:0000256" key="10">
    <source>
        <dbReference type="ARBA" id="ARBA00022764"/>
    </source>
</evidence>
<dbReference type="InterPro" id="IPR023214">
    <property type="entry name" value="HAD_sf"/>
</dbReference>
<evidence type="ECO:0000256" key="4">
    <source>
        <dbReference type="ARBA" id="ARBA00007752"/>
    </source>
</evidence>
<feature type="chain" id="PRO_5008885569" description="Class B acid phosphatase" evidence="13">
    <location>
        <begin position="24"/>
        <end position="235"/>
    </location>
</feature>
<dbReference type="InterPro" id="IPR010025">
    <property type="entry name" value="HAD-SF_ppase_IIIB_AphA"/>
</dbReference>
<keyword evidence="10" id="KW-0574">Periplasm</keyword>
<evidence type="ECO:0000256" key="2">
    <source>
        <dbReference type="ARBA" id="ARBA00001946"/>
    </source>
</evidence>
<evidence type="ECO:0000256" key="12">
    <source>
        <dbReference type="ARBA" id="ARBA00022842"/>
    </source>
</evidence>
<dbReference type="SFLD" id="SFLDS00003">
    <property type="entry name" value="Haloacid_Dehalogenase"/>
    <property type="match status" value="1"/>
</dbReference>
<comment type="subcellular location">
    <subcellularLocation>
        <location evidence="3">Periplasm</location>
    </subcellularLocation>
</comment>
<feature type="signal peptide" evidence="13">
    <location>
        <begin position="1"/>
        <end position="23"/>
    </location>
</feature>
<dbReference type="Proteomes" id="UP000092528">
    <property type="component" value="Chromosome 1"/>
</dbReference>
<gene>
    <name evidence="14" type="primary">aphA</name>
    <name evidence="14" type="ORF">VSVS05_01912</name>
</gene>
<comment type="catalytic activity">
    <reaction evidence="1">
        <text>a phosphate monoester + H2O = an alcohol + phosphate</text>
        <dbReference type="Rhea" id="RHEA:15017"/>
        <dbReference type="ChEBI" id="CHEBI:15377"/>
        <dbReference type="ChEBI" id="CHEBI:30879"/>
        <dbReference type="ChEBI" id="CHEBI:43474"/>
        <dbReference type="ChEBI" id="CHEBI:67140"/>
        <dbReference type="EC" id="3.1.3.2"/>
    </reaction>
</comment>
<dbReference type="AlphaFoldDB" id="A0A1C7FCG2"/>
<evidence type="ECO:0000256" key="7">
    <source>
        <dbReference type="ARBA" id="ARBA00022113"/>
    </source>
</evidence>
<dbReference type="EMBL" id="CP016414">
    <property type="protein sequence ID" value="ANU37034.1"/>
    <property type="molecule type" value="Genomic_DNA"/>
</dbReference>
<evidence type="ECO:0000256" key="9">
    <source>
        <dbReference type="ARBA" id="ARBA00022729"/>
    </source>
</evidence>
<dbReference type="NCBIfam" id="TIGR01672">
    <property type="entry name" value="AphA"/>
    <property type="match status" value="1"/>
</dbReference>
<dbReference type="EC" id="3.1.3.2" evidence="6"/>
<evidence type="ECO:0000313" key="15">
    <source>
        <dbReference type="Proteomes" id="UP000092528"/>
    </source>
</evidence>
<dbReference type="SFLD" id="SFLDG01127">
    <property type="entry name" value="C1.3:_Acid_Phosphatase_Like"/>
    <property type="match status" value="1"/>
</dbReference>
<keyword evidence="15" id="KW-1185">Reference proteome</keyword>
<evidence type="ECO:0000256" key="5">
    <source>
        <dbReference type="ARBA" id="ARBA00011881"/>
    </source>
</evidence>
<keyword evidence="12" id="KW-0460">Magnesium</keyword>
<keyword evidence="9 13" id="KW-0732">Signal</keyword>
<keyword evidence="8" id="KW-0479">Metal-binding</keyword>
<dbReference type="Pfam" id="PF03767">
    <property type="entry name" value="Acid_phosphat_B"/>
    <property type="match status" value="1"/>
</dbReference>
<dbReference type="GO" id="GO:0046872">
    <property type="term" value="F:metal ion binding"/>
    <property type="evidence" value="ECO:0007669"/>
    <property type="project" value="UniProtKB-KW"/>
</dbReference>
<comment type="subunit">
    <text evidence="5">Homotetramer.</text>
</comment>
<sequence>MRFTKPLTLAISALLLSSSFVSAAPLETIDMQSYIAQSPATGAYQDIDWVTVSDIQKELPKHPITVGLDIDDTMLFSSPAFYYGKQKYSPNSFDYLNNQEFWNEASTGLDQFSIPKKSALKLVNMHLKHGDTVYFVTGRTAPEGQETVTTLIRNLFPAEYRDQIKPVVFAGGLEKEKQLKTANITMFYGDADADITSAQHVGAKGIRFLRNAQSTNNPMPQAGKYGEAVLIDSNY</sequence>
<dbReference type="InterPro" id="IPR005519">
    <property type="entry name" value="Acid_phosphat_B-like"/>
</dbReference>
<organism evidence="14 15">
    <name type="scientific">Vibrio scophthalmi</name>
    <dbReference type="NCBI Taxonomy" id="45658"/>
    <lineage>
        <taxon>Bacteria</taxon>
        <taxon>Pseudomonadati</taxon>
        <taxon>Pseudomonadota</taxon>
        <taxon>Gammaproteobacteria</taxon>
        <taxon>Vibrionales</taxon>
        <taxon>Vibrionaceae</taxon>
        <taxon>Vibrio</taxon>
    </lineage>
</organism>